<sequence length="296" mass="33262">MLTGNQTEFVMLLTIAYTGMRWSEALAIAPGAVRKEELDIHWKLYELGGRFYRGYPKDGSKRTVDIPPFLRQLLANYLGQGRKLRCPCVEREGDDRDDIPWCHGDEYVFLGARGGHHQRSHFSERIMRPAADGWYTGRSNRPRMPVLVDLNQPYPGAILPPWPANDPAAPPHVPQRRRGLRQPPADAALASWLPVLNGLTPHGLRHGHKTWMDEAKIHRSLSTDRMGHEVPGMDGIYGHITPGMRRELLSVLEDLWTTALQQRAAISRSSAVPMLDALLKNSAAPNSLPETEKPDL</sequence>
<dbReference type="SUPFAM" id="SSF56349">
    <property type="entry name" value="DNA breaking-rejoining enzymes"/>
    <property type="match status" value="1"/>
</dbReference>
<dbReference type="AlphaFoldDB" id="A0A010YG78"/>
<accession>A0A010YG78</accession>
<name>A0A010YG78_9ACTN</name>
<dbReference type="Gene3D" id="1.10.443.10">
    <property type="entry name" value="Intergrase catalytic core"/>
    <property type="match status" value="1"/>
</dbReference>
<gene>
    <name evidence="2" type="ORF">CryarDRAFT_0265</name>
</gene>
<keyword evidence="1" id="KW-0233">DNA recombination</keyword>
<evidence type="ECO:0000313" key="2">
    <source>
        <dbReference type="EMBL" id="EXG79235.1"/>
    </source>
</evidence>
<evidence type="ECO:0000256" key="1">
    <source>
        <dbReference type="ARBA" id="ARBA00023172"/>
    </source>
</evidence>
<proteinExistence type="predicted"/>
<dbReference type="GO" id="GO:0015074">
    <property type="term" value="P:DNA integration"/>
    <property type="evidence" value="ECO:0007669"/>
    <property type="project" value="InterPro"/>
</dbReference>
<comment type="caution">
    <text evidence="2">The sequence shown here is derived from an EMBL/GenBank/DDBJ whole genome shotgun (WGS) entry which is preliminary data.</text>
</comment>
<dbReference type="InterPro" id="IPR011010">
    <property type="entry name" value="DNA_brk_join_enz"/>
</dbReference>
<dbReference type="Proteomes" id="UP000021053">
    <property type="component" value="Unassembled WGS sequence"/>
</dbReference>
<protein>
    <submittedName>
        <fullName evidence="2">Phage integrase family protein</fullName>
    </submittedName>
</protein>
<evidence type="ECO:0000313" key="3">
    <source>
        <dbReference type="Proteomes" id="UP000021053"/>
    </source>
</evidence>
<dbReference type="GO" id="GO:0006310">
    <property type="term" value="P:DNA recombination"/>
    <property type="evidence" value="ECO:0007669"/>
    <property type="project" value="UniProtKB-KW"/>
</dbReference>
<keyword evidence="3" id="KW-1185">Reference proteome</keyword>
<reference evidence="2 3" key="1">
    <citation type="submission" date="2013-07" db="EMBL/GenBank/DDBJ databases">
        <authorList>
            <consortium name="DOE Joint Genome Institute"/>
            <person name="Eisen J."/>
            <person name="Huntemann M."/>
            <person name="Han J."/>
            <person name="Chen A."/>
            <person name="Kyrpides N."/>
            <person name="Mavromatis K."/>
            <person name="Markowitz V."/>
            <person name="Palaniappan K."/>
            <person name="Ivanova N."/>
            <person name="Schaumberg A."/>
            <person name="Pati A."/>
            <person name="Liolios K."/>
            <person name="Nordberg H.P."/>
            <person name="Cantor M.N."/>
            <person name="Hua S.X."/>
            <person name="Woyke T."/>
        </authorList>
    </citation>
    <scope>NUCLEOTIDE SEQUENCE [LARGE SCALE GENOMIC DNA]</scope>
    <source>
        <strain evidence="2 3">DSM 44712</strain>
    </source>
</reference>
<dbReference type="HOGENOM" id="CLU_081797_0_0_11"/>
<dbReference type="EMBL" id="JFBT01000001">
    <property type="protein sequence ID" value="EXG79235.1"/>
    <property type="molecule type" value="Genomic_DNA"/>
</dbReference>
<dbReference type="GO" id="GO:0003677">
    <property type="term" value="F:DNA binding"/>
    <property type="evidence" value="ECO:0007669"/>
    <property type="project" value="InterPro"/>
</dbReference>
<dbReference type="InterPro" id="IPR013762">
    <property type="entry name" value="Integrase-like_cat_sf"/>
</dbReference>
<organism evidence="2 3">
    <name type="scientific">Cryptosporangium arvum DSM 44712</name>
    <dbReference type="NCBI Taxonomy" id="927661"/>
    <lineage>
        <taxon>Bacteria</taxon>
        <taxon>Bacillati</taxon>
        <taxon>Actinomycetota</taxon>
        <taxon>Actinomycetes</taxon>
        <taxon>Cryptosporangiales</taxon>
        <taxon>Cryptosporangiaceae</taxon>
        <taxon>Cryptosporangium</taxon>
    </lineage>
</organism>